<feature type="compositionally biased region" description="Polar residues" evidence="4">
    <location>
        <begin position="12"/>
        <end position="34"/>
    </location>
</feature>
<comment type="subcellular location">
    <subcellularLocation>
        <location evidence="1">Nucleus</location>
    </subcellularLocation>
</comment>
<evidence type="ECO:0000313" key="8">
    <source>
        <dbReference type="Proteomes" id="UP000076632"/>
    </source>
</evidence>
<keyword evidence="8" id="KW-1185">Reference proteome</keyword>
<dbReference type="GeneID" id="28894527"/>
<dbReference type="STRING" id="1328760.A0A165G6K6"/>
<dbReference type="EMBL" id="KV407460">
    <property type="protein sequence ID" value="KZF21798.1"/>
    <property type="molecule type" value="Genomic_DNA"/>
</dbReference>
<dbReference type="InParanoid" id="A0A165G6K6"/>
<dbReference type="InterPro" id="IPR017930">
    <property type="entry name" value="Myb_dom"/>
</dbReference>
<feature type="domain" description="HTH myb-type" evidence="6">
    <location>
        <begin position="368"/>
        <end position="417"/>
    </location>
</feature>
<dbReference type="PROSITE" id="PS51294">
    <property type="entry name" value="HTH_MYB"/>
    <property type="match status" value="2"/>
</dbReference>
<dbReference type="OrthoDB" id="39591at2759"/>
<dbReference type="GO" id="GO:0005634">
    <property type="term" value="C:nucleus"/>
    <property type="evidence" value="ECO:0007669"/>
    <property type="project" value="UniProtKB-SubCell"/>
</dbReference>
<feature type="region of interest" description="Disordered" evidence="4">
    <location>
        <begin position="202"/>
        <end position="295"/>
    </location>
</feature>
<evidence type="ECO:0000256" key="4">
    <source>
        <dbReference type="SAM" id="MobiDB-lite"/>
    </source>
</evidence>
<dbReference type="InterPro" id="IPR051651">
    <property type="entry name" value="DMTF1_DNA-bind_reg"/>
</dbReference>
<accession>A0A165G6K6</accession>
<keyword evidence="3" id="KW-0539">Nucleus</keyword>
<dbReference type="SUPFAM" id="SSF46689">
    <property type="entry name" value="Homeodomain-like"/>
    <property type="match status" value="1"/>
</dbReference>
<keyword evidence="2" id="KW-0238">DNA-binding</keyword>
<evidence type="ECO:0000259" key="6">
    <source>
        <dbReference type="PROSITE" id="PS51294"/>
    </source>
</evidence>
<feature type="region of interest" description="Disordered" evidence="4">
    <location>
        <begin position="680"/>
        <end position="704"/>
    </location>
</feature>
<evidence type="ECO:0000256" key="3">
    <source>
        <dbReference type="ARBA" id="ARBA00023242"/>
    </source>
</evidence>
<dbReference type="PROSITE" id="PS50090">
    <property type="entry name" value="MYB_LIKE"/>
    <property type="match status" value="2"/>
</dbReference>
<protein>
    <recommendedName>
        <fullName evidence="9">DNA-binding protein REB1</fullName>
    </recommendedName>
</protein>
<dbReference type="InterPro" id="IPR001005">
    <property type="entry name" value="SANT/Myb"/>
</dbReference>
<feature type="domain" description="Myb-like" evidence="5">
    <location>
        <begin position="416"/>
        <end position="501"/>
    </location>
</feature>
<dbReference type="CDD" id="cd00167">
    <property type="entry name" value="SANT"/>
    <property type="match status" value="1"/>
</dbReference>
<evidence type="ECO:0008006" key="9">
    <source>
        <dbReference type="Google" id="ProtNLM"/>
    </source>
</evidence>
<dbReference type="SMART" id="SM00717">
    <property type="entry name" value="SANT"/>
    <property type="match status" value="3"/>
</dbReference>
<dbReference type="AlphaFoldDB" id="A0A165G6K6"/>
<sequence>MKGSHSQDMDRQQYSNNDDLAASSQIAFENQLQDEPNIPEEDEEHRARHDRHKKRKSKKEPKSRSERHAQRKESGGQTDTIDSLMENMFGPPQPYPQTAQSSVSQSTPAHVNTHAGDYGQHVDPSSQMLPPSSVHEPQSTYSSFGGHGADMSGQDGEGFNASPSAAVAEKKKRKKRAAGQDADSLAHTASAANALIIDPALTGGSAGAETLTASEPGRDAVTAQSEEAEGDDVREGSVELGSKATSKRKRSEGEKTDKPSRAEKRSKTSKGSKKKSRETDPAESNDQESATSGPFTKYEIDQLTDFFEKYRLEHDMSQFELNEKIQATNRGAVGMKDDFWTDVANVLPYRTRQSIYKVCRRRFHNFGKRGQWTAEEDERLRLAQTQKPNRWKAIGEMIGRMPEDCRDRWRNYLKCGDHMNKDIWTEQEERSLRKAIEECITAMQEAKIAEKAAKRDANVEATSAEQQPETFEDLVNWSIVSDKMGGTRSRLQCLYKWKKLKVRDAEEERKARLEAEGVIPSDRDRGPKITWRVKQAEQKIAKMLPGDKFHLLQSISESGTYEEKNIPWKIVGSPEFRAIWSTTDRKWAFHKMKQTAPELNQLSLQDMVLGLMDRLIADHPTELGERYIPSTEDEEAAAKKRRKKKLSTTVVEDEALGDDHDFHSSSQHHFDTSMGYDNDDDEHVNGASQARTGHARHDSFTDDVVDPSLRGQHGGLDSTQLPFVDGVDREMAQRVRLLRGV</sequence>
<evidence type="ECO:0000256" key="1">
    <source>
        <dbReference type="ARBA" id="ARBA00004123"/>
    </source>
</evidence>
<feature type="compositionally biased region" description="Basic and acidic residues" evidence="4">
    <location>
        <begin position="251"/>
        <end position="266"/>
    </location>
</feature>
<dbReference type="Proteomes" id="UP000076632">
    <property type="component" value="Unassembled WGS sequence"/>
</dbReference>
<dbReference type="InterPro" id="IPR009057">
    <property type="entry name" value="Homeodomain-like_sf"/>
</dbReference>
<evidence type="ECO:0000259" key="5">
    <source>
        <dbReference type="PROSITE" id="PS50090"/>
    </source>
</evidence>
<dbReference type="PANTHER" id="PTHR46380:SF2">
    <property type="entry name" value="CYCLIN-D-BINDING MYB-LIKE TRANSCRIPTION FACTOR 1"/>
    <property type="match status" value="1"/>
</dbReference>
<dbReference type="GO" id="GO:0003700">
    <property type="term" value="F:DNA-binding transcription factor activity"/>
    <property type="evidence" value="ECO:0007669"/>
    <property type="project" value="TreeGrafter"/>
</dbReference>
<dbReference type="PANTHER" id="PTHR46380">
    <property type="entry name" value="CYCLIN-D-BINDING MYB-LIKE TRANSCRIPTION FACTOR 1"/>
    <property type="match status" value="1"/>
</dbReference>
<feature type="compositionally biased region" description="Polar residues" evidence="4">
    <location>
        <begin position="96"/>
        <end position="110"/>
    </location>
</feature>
<dbReference type="GO" id="GO:0000976">
    <property type="term" value="F:transcription cis-regulatory region binding"/>
    <property type="evidence" value="ECO:0007669"/>
    <property type="project" value="TreeGrafter"/>
</dbReference>
<dbReference type="RefSeq" id="XP_018187353.1">
    <property type="nucleotide sequence ID" value="XM_018329390.1"/>
</dbReference>
<feature type="domain" description="HTH myb-type" evidence="6">
    <location>
        <begin position="476"/>
        <end position="505"/>
    </location>
</feature>
<feature type="compositionally biased region" description="Basic and acidic residues" evidence="4">
    <location>
        <begin position="60"/>
        <end position="74"/>
    </location>
</feature>
<feature type="compositionally biased region" description="Polar residues" evidence="4">
    <location>
        <begin position="123"/>
        <end position="143"/>
    </location>
</feature>
<reference evidence="7 8" key="1">
    <citation type="journal article" date="2016" name="Fungal Biol.">
        <title>The genome of Xylona heveae provides a window into fungal endophytism.</title>
        <authorList>
            <person name="Gazis R."/>
            <person name="Kuo A."/>
            <person name="Riley R."/>
            <person name="LaButti K."/>
            <person name="Lipzen A."/>
            <person name="Lin J."/>
            <person name="Amirebrahimi M."/>
            <person name="Hesse C.N."/>
            <person name="Spatafora J.W."/>
            <person name="Henrissat B."/>
            <person name="Hainaut M."/>
            <person name="Grigoriev I.V."/>
            <person name="Hibbett D.S."/>
        </authorList>
    </citation>
    <scope>NUCLEOTIDE SEQUENCE [LARGE SCALE GENOMIC DNA]</scope>
    <source>
        <strain evidence="7 8">TC161</strain>
    </source>
</reference>
<organism evidence="7 8">
    <name type="scientific">Xylona heveae (strain CBS 132557 / TC161)</name>
    <dbReference type="NCBI Taxonomy" id="1328760"/>
    <lineage>
        <taxon>Eukaryota</taxon>
        <taxon>Fungi</taxon>
        <taxon>Dikarya</taxon>
        <taxon>Ascomycota</taxon>
        <taxon>Pezizomycotina</taxon>
        <taxon>Xylonomycetes</taxon>
        <taxon>Xylonales</taxon>
        <taxon>Xylonaceae</taxon>
        <taxon>Xylona</taxon>
    </lineage>
</organism>
<proteinExistence type="predicted"/>
<dbReference type="Pfam" id="PF00249">
    <property type="entry name" value="Myb_DNA-binding"/>
    <property type="match status" value="1"/>
</dbReference>
<dbReference type="Gene3D" id="1.10.10.60">
    <property type="entry name" value="Homeodomain-like"/>
    <property type="match status" value="2"/>
</dbReference>
<gene>
    <name evidence="7" type="ORF">L228DRAFT_160220</name>
</gene>
<feature type="compositionally biased region" description="Basic and acidic residues" evidence="4">
    <location>
        <begin position="1"/>
        <end position="11"/>
    </location>
</feature>
<feature type="compositionally biased region" description="Basic residues" evidence="4">
    <location>
        <begin position="267"/>
        <end position="276"/>
    </location>
</feature>
<feature type="domain" description="Myb-like" evidence="5">
    <location>
        <begin position="368"/>
        <end position="413"/>
    </location>
</feature>
<feature type="compositionally biased region" description="Basic residues" evidence="4">
    <location>
        <begin position="48"/>
        <end position="59"/>
    </location>
</feature>
<name>A0A165G6K6_XYLHT</name>
<evidence type="ECO:0000313" key="7">
    <source>
        <dbReference type="EMBL" id="KZF21798.1"/>
    </source>
</evidence>
<feature type="region of interest" description="Disordered" evidence="4">
    <location>
        <begin position="1"/>
        <end position="185"/>
    </location>
</feature>
<evidence type="ECO:0000256" key="2">
    <source>
        <dbReference type="ARBA" id="ARBA00023125"/>
    </source>
</evidence>